<feature type="transmembrane region" description="Helical" evidence="4">
    <location>
        <begin position="21"/>
        <end position="40"/>
    </location>
</feature>
<sequence>MNSDIFQKLIDKLYKFNTKRTVYFLITLLCALIIILVFWINNPNRINKYNSALKEKGDKFLFNGEYDKAIEEYLKIKISNSKDGSEESLKNIRIAQIYALKGDNDNYNKYINSVKNSNIKQEQVLSKLMLDSLFNGSISDSFKYGEEALKINPQNKEVIKSMIALYIANNKRDQAVKLIKNYPVDTKSPYDVAENARMLLIIGDINEGLNQLKKAYDMDKDEYKIYDVLAQESLYNKEKILKAISDLSIKNPNETAYKMWLAKIYSLNSTTNDKAEKLINELQNKDTGKIEIQLIKAAVLQNSNKVEESDKLIKQIITENKKDYRAFHSAGWLYLRNGDFDKAIDNCNKSIEQNKNYPDNYAFLMPEILKSIDKSQNAGTYYQTAIEKEPYNYNILINTANYYGNIANKISKAIDLYKLASLINPNEPEIKYNMALLYFNDGKDNEAVQALKDCIKLNRSSLKYHRTLGTIYLNMGKHQEGIKEIREAFKYDENDILTLNNAGCYYIIYTNDFNRGYYNLKKAVAGINKDTDEYTKRVINENYNNVKAIIEKIEKGKGNESIKIPDFRLLY</sequence>
<accession>A0A0L6Z8U6</accession>
<proteinExistence type="predicted"/>
<dbReference type="InterPro" id="IPR050498">
    <property type="entry name" value="Ycf3"/>
</dbReference>
<dbReference type="GO" id="GO:0006508">
    <property type="term" value="P:proteolysis"/>
    <property type="evidence" value="ECO:0007669"/>
    <property type="project" value="UniProtKB-KW"/>
</dbReference>
<dbReference type="Proteomes" id="UP000037043">
    <property type="component" value="Unassembled WGS sequence"/>
</dbReference>
<organism evidence="5 6">
    <name type="scientific">Clostridium homopropionicum DSM 5847</name>
    <dbReference type="NCBI Taxonomy" id="1121318"/>
    <lineage>
        <taxon>Bacteria</taxon>
        <taxon>Bacillati</taxon>
        <taxon>Bacillota</taxon>
        <taxon>Clostridia</taxon>
        <taxon>Eubacteriales</taxon>
        <taxon>Clostridiaceae</taxon>
        <taxon>Clostridium</taxon>
    </lineage>
</organism>
<keyword evidence="4" id="KW-0472">Membrane</keyword>
<protein>
    <submittedName>
        <fullName evidence="5">Beta-barrel assembly-enhancing protease</fullName>
    </submittedName>
</protein>
<dbReference type="SMART" id="SM00028">
    <property type="entry name" value="TPR"/>
    <property type="match status" value="5"/>
</dbReference>
<evidence type="ECO:0000256" key="4">
    <source>
        <dbReference type="SAM" id="Phobius"/>
    </source>
</evidence>
<keyword evidence="4" id="KW-0812">Transmembrane</keyword>
<dbReference type="SUPFAM" id="SSF48452">
    <property type="entry name" value="TPR-like"/>
    <property type="match status" value="2"/>
</dbReference>
<dbReference type="Pfam" id="PF12895">
    <property type="entry name" value="ANAPC3"/>
    <property type="match status" value="1"/>
</dbReference>
<dbReference type="AlphaFoldDB" id="A0A0L6Z8U6"/>
<dbReference type="PROSITE" id="PS50005">
    <property type="entry name" value="TPR"/>
    <property type="match status" value="3"/>
</dbReference>
<feature type="repeat" description="TPR" evidence="3">
    <location>
        <begin position="324"/>
        <end position="357"/>
    </location>
</feature>
<keyword evidence="5" id="KW-0645">Protease</keyword>
<comment type="caution">
    <text evidence="5">The sequence shown here is derived from an EMBL/GenBank/DDBJ whole genome shotgun (WGS) entry which is preliminary data.</text>
</comment>
<dbReference type="PANTHER" id="PTHR44858">
    <property type="entry name" value="TETRATRICOPEPTIDE REPEAT PROTEIN 6"/>
    <property type="match status" value="1"/>
</dbReference>
<keyword evidence="6" id="KW-1185">Reference proteome</keyword>
<dbReference type="RefSeq" id="WP_052221705.1">
    <property type="nucleotide sequence ID" value="NZ_LHUR01000024.1"/>
</dbReference>
<evidence type="ECO:0000313" key="5">
    <source>
        <dbReference type="EMBL" id="KOA19394.1"/>
    </source>
</evidence>
<keyword evidence="1" id="KW-0677">Repeat</keyword>
<dbReference type="Pfam" id="PF13181">
    <property type="entry name" value="TPR_8"/>
    <property type="match status" value="1"/>
</dbReference>
<keyword evidence="5" id="KW-0378">Hydrolase</keyword>
<reference evidence="6" key="1">
    <citation type="submission" date="2015-08" db="EMBL/GenBank/DDBJ databases">
        <title>Genome sequence of the strict anaerobe Clostridium homopropionicum LuHBu1 (DSM 5847T).</title>
        <authorList>
            <person name="Poehlein A."/>
            <person name="Beck M."/>
            <person name="Schiel-Bengelsdorf B."/>
            <person name="Bengelsdorf F.R."/>
            <person name="Daniel R."/>
            <person name="Duerre P."/>
        </authorList>
    </citation>
    <scope>NUCLEOTIDE SEQUENCE [LARGE SCALE GENOMIC DNA]</scope>
    <source>
        <strain evidence="6">DSM 5847</strain>
    </source>
</reference>
<dbReference type="PATRIC" id="fig|1121318.3.peg.2193"/>
<dbReference type="InterPro" id="IPR019734">
    <property type="entry name" value="TPR_rpt"/>
</dbReference>
<gene>
    <name evidence="5" type="primary">bepA</name>
    <name evidence="5" type="ORF">CLHOM_21850</name>
</gene>
<evidence type="ECO:0000313" key="6">
    <source>
        <dbReference type="Proteomes" id="UP000037043"/>
    </source>
</evidence>
<dbReference type="EMBL" id="LHUR01000024">
    <property type="protein sequence ID" value="KOA19394.1"/>
    <property type="molecule type" value="Genomic_DNA"/>
</dbReference>
<evidence type="ECO:0000256" key="1">
    <source>
        <dbReference type="ARBA" id="ARBA00022737"/>
    </source>
</evidence>
<evidence type="ECO:0000256" key="3">
    <source>
        <dbReference type="PROSITE-ProRule" id="PRU00339"/>
    </source>
</evidence>
<keyword evidence="4" id="KW-1133">Transmembrane helix</keyword>
<keyword evidence="2 3" id="KW-0802">TPR repeat</keyword>
<evidence type="ECO:0000256" key="2">
    <source>
        <dbReference type="ARBA" id="ARBA00022803"/>
    </source>
</evidence>
<dbReference type="PANTHER" id="PTHR44858:SF1">
    <property type="entry name" value="UDP-N-ACETYLGLUCOSAMINE--PEPTIDE N-ACETYLGLUCOSAMINYLTRANSFERASE SPINDLY-RELATED"/>
    <property type="match status" value="1"/>
</dbReference>
<dbReference type="Gene3D" id="1.25.40.10">
    <property type="entry name" value="Tetratricopeptide repeat domain"/>
    <property type="match status" value="2"/>
</dbReference>
<feature type="repeat" description="TPR" evidence="3">
    <location>
        <begin position="462"/>
        <end position="495"/>
    </location>
</feature>
<dbReference type="InterPro" id="IPR011990">
    <property type="entry name" value="TPR-like_helical_dom_sf"/>
</dbReference>
<feature type="repeat" description="TPR" evidence="3">
    <location>
        <begin position="428"/>
        <end position="461"/>
    </location>
</feature>
<dbReference type="GO" id="GO:0008233">
    <property type="term" value="F:peptidase activity"/>
    <property type="evidence" value="ECO:0007669"/>
    <property type="project" value="UniProtKB-KW"/>
</dbReference>
<dbReference type="STRING" id="36844.SAMN04488501_11333"/>
<name>A0A0L6Z8U6_9CLOT</name>